<dbReference type="InParanoid" id="M4EU07"/>
<evidence type="ECO:0000313" key="2">
    <source>
        <dbReference type="Proteomes" id="UP000011750"/>
    </source>
</evidence>
<dbReference type="EnsemblPlants" id="Bra032289.1">
    <property type="protein sequence ID" value="Bra032289.1-P"/>
    <property type="gene ID" value="Bra032289"/>
</dbReference>
<reference evidence="1 2" key="1">
    <citation type="journal article" date="2011" name="Nat. Genet.">
        <title>The genome of the mesopolyploid crop species Brassica rapa.</title>
        <authorList>
            <consortium name="Brassica rapa Genome Sequencing Project Consortium"/>
            <person name="Wang X."/>
            <person name="Wang H."/>
            <person name="Wang J."/>
            <person name="Sun R."/>
            <person name="Wu J."/>
            <person name="Liu S."/>
            <person name="Bai Y."/>
            <person name="Mun J.H."/>
            <person name="Bancroft I."/>
            <person name="Cheng F."/>
            <person name="Huang S."/>
            <person name="Li X."/>
            <person name="Hua W."/>
            <person name="Wang J."/>
            <person name="Wang X."/>
            <person name="Freeling M."/>
            <person name="Pires J.C."/>
            <person name="Paterson A.H."/>
            <person name="Chalhoub B."/>
            <person name="Wang B."/>
            <person name="Hayward A."/>
            <person name="Sharpe A.G."/>
            <person name="Park B.S."/>
            <person name="Weisshaar B."/>
            <person name="Liu B."/>
            <person name="Li B."/>
            <person name="Liu B."/>
            <person name="Tong C."/>
            <person name="Song C."/>
            <person name="Duran C."/>
            <person name="Peng C."/>
            <person name="Geng C."/>
            <person name="Koh C."/>
            <person name="Lin C."/>
            <person name="Edwards D."/>
            <person name="Mu D."/>
            <person name="Shen D."/>
            <person name="Soumpourou E."/>
            <person name="Li F."/>
            <person name="Fraser F."/>
            <person name="Conant G."/>
            <person name="Lassalle G."/>
            <person name="King G.J."/>
            <person name="Bonnema G."/>
            <person name="Tang H."/>
            <person name="Wang H."/>
            <person name="Belcram H."/>
            <person name="Zhou H."/>
            <person name="Hirakawa H."/>
            <person name="Abe H."/>
            <person name="Guo H."/>
            <person name="Wang H."/>
            <person name="Jin H."/>
            <person name="Parkin I.A."/>
            <person name="Batley J."/>
            <person name="Kim J.S."/>
            <person name="Just J."/>
            <person name="Li J."/>
            <person name="Xu J."/>
            <person name="Deng J."/>
            <person name="Kim J.A."/>
            <person name="Li J."/>
            <person name="Yu J."/>
            <person name="Meng J."/>
            <person name="Wang J."/>
            <person name="Min J."/>
            <person name="Poulain J."/>
            <person name="Wang J."/>
            <person name="Hatakeyama K."/>
            <person name="Wu K."/>
            <person name="Wang L."/>
            <person name="Fang L."/>
            <person name="Trick M."/>
            <person name="Links M.G."/>
            <person name="Zhao M."/>
            <person name="Jin M."/>
            <person name="Ramchiary N."/>
            <person name="Drou N."/>
            <person name="Berkman P.J."/>
            <person name="Cai Q."/>
            <person name="Huang Q."/>
            <person name="Li R."/>
            <person name="Tabata S."/>
            <person name="Cheng S."/>
            <person name="Zhang S."/>
            <person name="Zhang S."/>
            <person name="Huang S."/>
            <person name="Sato S."/>
            <person name="Sun S."/>
            <person name="Kwon S.J."/>
            <person name="Choi S.R."/>
            <person name="Lee T.H."/>
            <person name="Fan W."/>
            <person name="Zhao X."/>
            <person name="Tan X."/>
            <person name="Xu X."/>
            <person name="Wang Y."/>
            <person name="Qiu Y."/>
            <person name="Yin Y."/>
            <person name="Li Y."/>
            <person name="Du Y."/>
            <person name="Liao Y."/>
            <person name="Lim Y."/>
            <person name="Narusaka Y."/>
            <person name="Wang Y."/>
            <person name="Wang Z."/>
            <person name="Li Z."/>
            <person name="Wang Z."/>
            <person name="Xiong Z."/>
            <person name="Zhang Z."/>
        </authorList>
    </citation>
    <scope>NUCLEOTIDE SEQUENCE [LARGE SCALE GENOMIC DNA]</scope>
    <source>
        <strain evidence="1 2">cv. Chiifu-401-42</strain>
    </source>
</reference>
<proteinExistence type="predicted"/>
<name>M4EU07_BRACM</name>
<organism evidence="1 2">
    <name type="scientific">Brassica campestris</name>
    <name type="common">Field mustard</name>
    <dbReference type="NCBI Taxonomy" id="3711"/>
    <lineage>
        <taxon>Eukaryota</taxon>
        <taxon>Viridiplantae</taxon>
        <taxon>Streptophyta</taxon>
        <taxon>Embryophyta</taxon>
        <taxon>Tracheophyta</taxon>
        <taxon>Spermatophyta</taxon>
        <taxon>Magnoliopsida</taxon>
        <taxon>eudicotyledons</taxon>
        <taxon>Gunneridae</taxon>
        <taxon>Pentapetalae</taxon>
        <taxon>rosids</taxon>
        <taxon>malvids</taxon>
        <taxon>Brassicales</taxon>
        <taxon>Brassicaceae</taxon>
        <taxon>Brassiceae</taxon>
        <taxon>Brassica</taxon>
    </lineage>
</organism>
<reference evidence="1 2" key="2">
    <citation type="journal article" date="2018" name="Hortic Res">
        <title>Improved Brassica rapa reference genome by single-molecule sequencing and chromosome conformation capture technologies.</title>
        <authorList>
            <person name="Zhang L."/>
            <person name="Cai X."/>
            <person name="Wu J."/>
            <person name="Liu M."/>
            <person name="Grob S."/>
            <person name="Cheng F."/>
            <person name="Liang J."/>
            <person name="Cai C."/>
            <person name="Liu Z."/>
            <person name="Liu B."/>
            <person name="Wang F."/>
            <person name="Li S."/>
            <person name="Liu F."/>
            <person name="Li X."/>
            <person name="Cheng L."/>
            <person name="Yang W."/>
            <person name="Li M.H."/>
            <person name="Grossniklaus U."/>
            <person name="Zheng H."/>
            <person name="Wang X."/>
        </authorList>
    </citation>
    <scope>NUCLEOTIDE SEQUENCE [LARGE SCALE GENOMIC DNA]</scope>
    <source>
        <strain evidence="1 2">cv. Chiifu-401-42</strain>
    </source>
</reference>
<dbReference type="HOGENOM" id="CLU_3017071_0_0_1"/>
<evidence type="ECO:0000313" key="1">
    <source>
        <dbReference type="EnsemblPlants" id="Bra032289.1-P"/>
    </source>
</evidence>
<dbReference type="AlphaFoldDB" id="M4EU07"/>
<reference evidence="1" key="3">
    <citation type="submission" date="2023-03" db="UniProtKB">
        <authorList>
            <consortium name="EnsemblPlants"/>
        </authorList>
    </citation>
    <scope>IDENTIFICATION</scope>
    <source>
        <strain evidence="1">cv. Chiifu-401-42</strain>
    </source>
</reference>
<protein>
    <submittedName>
        <fullName evidence="1">Uncharacterized protein</fullName>
    </submittedName>
</protein>
<accession>M4EU07</accession>
<keyword evidence="2" id="KW-1185">Reference proteome</keyword>
<dbReference type="Gramene" id="Bra032289.1">
    <property type="protein sequence ID" value="Bra032289.1-P"/>
    <property type="gene ID" value="Bra032289"/>
</dbReference>
<dbReference type="Proteomes" id="UP000011750">
    <property type="component" value="Chromosome A05"/>
</dbReference>
<dbReference type="OMA" id="HCLYEVG"/>
<sequence>MASSSGLRKYPHCLYEVGKTPIQNRSMNHQMVEETAGEEVWSEMRESTIRVIVKLK</sequence>